<feature type="transmembrane region" description="Helical" evidence="1">
    <location>
        <begin position="6"/>
        <end position="34"/>
    </location>
</feature>
<evidence type="ECO:0000313" key="2">
    <source>
        <dbReference type="EMBL" id="KAJ8499047.1"/>
    </source>
</evidence>
<dbReference type="AlphaFoldDB" id="A0AAV8REV0"/>
<sequence>MLLSPAAAFAAVARSCFLLCCLVAPLACLVAFLLNHHRNRTLLCHRCPSLVVASSTMISSPYLFPAFPPHLPHVAPNRTLFCRTHHCCLALPLLSALTFLLSPTSTSVASNSSICRL</sequence>
<keyword evidence="1" id="KW-0812">Transmembrane</keyword>
<keyword evidence="3" id="KW-1185">Reference proteome</keyword>
<protein>
    <recommendedName>
        <fullName evidence="4">Secreted peptide</fullName>
    </recommendedName>
</protein>
<keyword evidence="1" id="KW-0472">Membrane</keyword>
<keyword evidence="1" id="KW-1133">Transmembrane helix</keyword>
<comment type="caution">
    <text evidence="2">The sequence shown here is derived from an EMBL/GenBank/DDBJ whole genome shotgun (WGS) entry which is preliminary data.</text>
</comment>
<organism evidence="2 3">
    <name type="scientific">Ensete ventricosum</name>
    <name type="common">Abyssinian banana</name>
    <name type="synonym">Musa ensete</name>
    <dbReference type="NCBI Taxonomy" id="4639"/>
    <lineage>
        <taxon>Eukaryota</taxon>
        <taxon>Viridiplantae</taxon>
        <taxon>Streptophyta</taxon>
        <taxon>Embryophyta</taxon>
        <taxon>Tracheophyta</taxon>
        <taxon>Spermatophyta</taxon>
        <taxon>Magnoliopsida</taxon>
        <taxon>Liliopsida</taxon>
        <taxon>Zingiberales</taxon>
        <taxon>Musaceae</taxon>
        <taxon>Ensete</taxon>
    </lineage>
</organism>
<gene>
    <name evidence="2" type="ORF">OPV22_009599</name>
</gene>
<dbReference type="EMBL" id="JAQQAF010000003">
    <property type="protein sequence ID" value="KAJ8499047.1"/>
    <property type="molecule type" value="Genomic_DNA"/>
</dbReference>
<accession>A0AAV8REV0</accession>
<evidence type="ECO:0000313" key="3">
    <source>
        <dbReference type="Proteomes" id="UP001222027"/>
    </source>
</evidence>
<dbReference type="Proteomes" id="UP001222027">
    <property type="component" value="Unassembled WGS sequence"/>
</dbReference>
<evidence type="ECO:0008006" key="4">
    <source>
        <dbReference type="Google" id="ProtNLM"/>
    </source>
</evidence>
<evidence type="ECO:0000256" key="1">
    <source>
        <dbReference type="SAM" id="Phobius"/>
    </source>
</evidence>
<reference evidence="2 3" key="1">
    <citation type="submission" date="2022-12" db="EMBL/GenBank/DDBJ databases">
        <title>Chromosome-scale assembly of the Ensete ventricosum genome.</title>
        <authorList>
            <person name="Dussert Y."/>
            <person name="Stocks J."/>
            <person name="Wendawek A."/>
            <person name="Woldeyes F."/>
            <person name="Nichols R.A."/>
            <person name="Borrell J.S."/>
        </authorList>
    </citation>
    <scope>NUCLEOTIDE SEQUENCE [LARGE SCALE GENOMIC DNA]</scope>
    <source>
        <strain evidence="3">cv. Maze</strain>
        <tissue evidence="2">Seeds</tissue>
    </source>
</reference>
<proteinExistence type="predicted"/>
<name>A0AAV8REV0_ENSVE</name>